<feature type="region of interest" description="Disordered" evidence="7">
    <location>
        <begin position="216"/>
        <end position="235"/>
    </location>
</feature>
<comment type="similarity">
    <text evidence="2">Belongs to the chromate ion transporter (CHR) (TC 2.A.51) family.</text>
</comment>
<feature type="transmembrane region" description="Helical" evidence="8">
    <location>
        <begin position="385"/>
        <end position="411"/>
    </location>
</feature>
<evidence type="ECO:0000256" key="1">
    <source>
        <dbReference type="ARBA" id="ARBA00004651"/>
    </source>
</evidence>
<feature type="compositionally biased region" description="Polar residues" evidence="7">
    <location>
        <begin position="216"/>
        <end position="229"/>
    </location>
</feature>
<feature type="transmembrane region" description="Helical" evidence="8">
    <location>
        <begin position="463"/>
        <end position="480"/>
    </location>
</feature>
<feature type="transmembrane region" description="Helical" evidence="8">
    <location>
        <begin position="73"/>
        <end position="95"/>
    </location>
</feature>
<comment type="subcellular location">
    <subcellularLocation>
        <location evidence="1">Cell membrane</location>
        <topology evidence="1">Multi-pass membrane protein</topology>
    </subcellularLocation>
</comment>
<proteinExistence type="inferred from homology"/>
<dbReference type="InterPro" id="IPR003370">
    <property type="entry name" value="Chromate_transpt"/>
</dbReference>
<keyword evidence="4 8" id="KW-0812">Transmembrane</keyword>
<comment type="caution">
    <text evidence="9">The sequence shown here is derived from an EMBL/GenBank/DDBJ whole genome shotgun (WGS) entry which is preliminary data.</text>
</comment>
<dbReference type="GeneID" id="90036183"/>
<evidence type="ECO:0000313" key="9">
    <source>
        <dbReference type="EMBL" id="KAK7204771.1"/>
    </source>
</evidence>
<feature type="transmembrane region" description="Helical" evidence="8">
    <location>
        <begin position="313"/>
        <end position="337"/>
    </location>
</feature>
<evidence type="ECO:0000256" key="5">
    <source>
        <dbReference type="ARBA" id="ARBA00022989"/>
    </source>
</evidence>
<evidence type="ECO:0000256" key="8">
    <source>
        <dbReference type="SAM" id="Phobius"/>
    </source>
</evidence>
<sequence>MLEVCKRQWHIGITSFGGPIVQYAFNNLFVQKYHWLDDPTYQELFGIAQSLPGSASTKLIFIITLLRTSFLPALLSFIFWAGPGAIGMFILAVGIGQIGSSLPNPVYALLSGLNAAIVGVIFVAGLNVSARCITDKLSHLTIFLSGMFGIMYTSLWYYPVLMIAAGFITLVYDSPAWQRAVKQAAHDLAQQILGRKSSVDEVIVLEDFNTDYQDMPESSAQAGSTSYNDPSGLLKTDGLPKDDNKEIIIQTREGTSAVSFTAPYSDQPEEATPQQPEPDYPIKFGISVVVFFVISFVVIMVIRAVVKNLGVPYLVFSNMYLAGTIIFGGGPVVIPLLREYTVGQGWVSPRDFAIGLALIQAFPGPNFNFAIYLGALAYKNAGSSVVWGAIVSFIGIYAPGMMIAGGMFTFWHKLRKFSPIMSFLRGITAAATGLLWTAIYRIWDSGFLSSSNQTGESLGNEAWWYVVAATAFVLGYLYHFPTPLSIAVGGLMGIIRWAYDGAPA</sequence>
<accession>A0ABR1F4I8</accession>
<evidence type="ECO:0000256" key="2">
    <source>
        <dbReference type="ARBA" id="ARBA00005262"/>
    </source>
</evidence>
<evidence type="ECO:0000256" key="7">
    <source>
        <dbReference type="SAM" id="MobiDB-lite"/>
    </source>
</evidence>
<evidence type="ECO:0000256" key="6">
    <source>
        <dbReference type="ARBA" id="ARBA00023136"/>
    </source>
</evidence>
<feature type="transmembrane region" description="Helical" evidence="8">
    <location>
        <begin position="107"/>
        <end position="128"/>
    </location>
</feature>
<evidence type="ECO:0000313" key="10">
    <source>
        <dbReference type="Proteomes" id="UP001498771"/>
    </source>
</evidence>
<dbReference type="PANTHER" id="PTHR33567">
    <property type="entry name" value="CHROMATE ION TRANSPORTER (EUROFUNG)"/>
    <property type="match status" value="1"/>
</dbReference>
<dbReference type="Pfam" id="PF02417">
    <property type="entry name" value="Chromate_transp"/>
    <property type="match status" value="2"/>
</dbReference>
<dbReference type="RefSeq" id="XP_064767804.1">
    <property type="nucleotide sequence ID" value="XM_064910671.1"/>
</dbReference>
<dbReference type="EMBL" id="JBBJBU010000007">
    <property type="protein sequence ID" value="KAK7204771.1"/>
    <property type="molecule type" value="Genomic_DNA"/>
</dbReference>
<dbReference type="Proteomes" id="UP001498771">
    <property type="component" value="Unassembled WGS sequence"/>
</dbReference>
<dbReference type="PIRSF" id="PIRSF004810">
    <property type="entry name" value="ChrA"/>
    <property type="match status" value="1"/>
</dbReference>
<name>A0ABR1F4I8_9ASCO</name>
<protein>
    <submittedName>
        <fullName evidence="9">Chromate transport protein ChrA</fullName>
    </submittedName>
</protein>
<dbReference type="PANTHER" id="PTHR33567:SF3">
    <property type="entry name" value="CHROMATE ION TRANSPORTER (EUROFUNG)"/>
    <property type="match status" value="1"/>
</dbReference>
<feature type="transmembrane region" description="Helical" evidence="8">
    <location>
        <begin position="140"/>
        <end position="172"/>
    </location>
</feature>
<evidence type="ECO:0000256" key="3">
    <source>
        <dbReference type="ARBA" id="ARBA00022475"/>
    </source>
</evidence>
<keyword evidence="3" id="KW-1003">Cell membrane</keyword>
<gene>
    <name evidence="9" type="ORF">BZA70DRAFT_248835</name>
</gene>
<keyword evidence="10" id="KW-1185">Reference proteome</keyword>
<feature type="transmembrane region" description="Helical" evidence="8">
    <location>
        <begin position="423"/>
        <end position="443"/>
    </location>
</feature>
<keyword evidence="5 8" id="KW-1133">Transmembrane helix</keyword>
<dbReference type="InterPro" id="IPR014047">
    <property type="entry name" value="Chr_Tranpt_l_chain"/>
</dbReference>
<organism evidence="9 10">
    <name type="scientific">Myxozyma melibiosi</name>
    <dbReference type="NCBI Taxonomy" id="54550"/>
    <lineage>
        <taxon>Eukaryota</taxon>
        <taxon>Fungi</taxon>
        <taxon>Dikarya</taxon>
        <taxon>Ascomycota</taxon>
        <taxon>Saccharomycotina</taxon>
        <taxon>Lipomycetes</taxon>
        <taxon>Lipomycetales</taxon>
        <taxon>Lipomycetaceae</taxon>
        <taxon>Myxozyma</taxon>
    </lineage>
</organism>
<keyword evidence="6 8" id="KW-0472">Membrane</keyword>
<evidence type="ECO:0000256" key="4">
    <source>
        <dbReference type="ARBA" id="ARBA00022692"/>
    </source>
</evidence>
<feature type="transmembrane region" description="Helical" evidence="8">
    <location>
        <begin position="284"/>
        <end position="306"/>
    </location>
</feature>
<reference evidence="9 10" key="1">
    <citation type="submission" date="2024-03" db="EMBL/GenBank/DDBJ databases">
        <title>Genome-scale model development and genomic sequencing of the oleaginous clade Lipomyces.</title>
        <authorList>
            <consortium name="Lawrence Berkeley National Laboratory"/>
            <person name="Czajka J.J."/>
            <person name="Han Y."/>
            <person name="Kim J."/>
            <person name="Mondo S.J."/>
            <person name="Hofstad B.A."/>
            <person name="Robles A."/>
            <person name="Haridas S."/>
            <person name="Riley R."/>
            <person name="LaButti K."/>
            <person name="Pangilinan J."/>
            <person name="Andreopoulos W."/>
            <person name="Lipzen A."/>
            <person name="Yan J."/>
            <person name="Wang M."/>
            <person name="Ng V."/>
            <person name="Grigoriev I.V."/>
            <person name="Spatafora J.W."/>
            <person name="Magnuson J.K."/>
            <person name="Baker S.E."/>
            <person name="Pomraning K.R."/>
        </authorList>
    </citation>
    <scope>NUCLEOTIDE SEQUENCE [LARGE SCALE GENOMIC DNA]</scope>
    <source>
        <strain evidence="9 10">Phaff 52-87</strain>
    </source>
</reference>